<dbReference type="SMART" id="SM00306">
    <property type="entry name" value="HintN"/>
    <property type="match status" value="1"/>
</dbReference>
<proteinExistence type="predicted"/>
<accession>A0A9N8HZS7</accession>
<keyword evidence="5" id="KW-1185">Reference proteome</keyword>
<organism evidence="4 5">
    <name type="scientific">Seminavis robusta</name>
    <dbReference type="NCBI Taxonomy" id="568900"/>
    <lineage>
        <taxon>Eukaryota</taxon>
        <taxon>Sar</taxon>
        <taxon>Stramenopiles</taxon>
        <taxon>Ochrophyta</taxon>
        <taxon>Bacillariophyta</taxon>
        <taxon>Bacillariophyceae</taxon>
        <taxon>Bacillariophycidae</taxon>
        <taxon>Naviculales</taxon>
        <taxon>Naviculaceae</taxon>
        <taxon>Seminavis</taxon>
    </lineage>
</organism>
<dbReference type="InterPro" id="IPR003587">
    <property type="entry name" value="Hint_dom_N"/>
</dbReference>
<evidence type="ECO:0000313" key="5">
    <source>
        <dbReference type="Proteomes" id="UP001153069"/>
    </source>
</evidence>
<dbReference type="InterPro" id="IPR050387">
    <property type="entry name" value="Hedgehog_Signaling"/>
</dbReference>
<dbReference type="Pfam" id="PF01079">
    <property type="entry name" value="Hint"/>
    <property type="match status" value="1"/>
</dbReference>
<dbReference type="Gene3D" id="2.170.16.10">
    <property type="entry name" value="Hedgehog/Intein (Hint) domain"/>
    <property type="match status" value="1"/>
</dbReference>
<comment type="caution">
    <text evidence="4">The sequence shown here is derived from an EMBL/GenBank/DDBJ whole genome shotgun (WGS) entry which is preliminary data.</text>
</comment>
<feature type="transmembrane region" description="Helical" evidence="1">
    <location>
        <begin position="435"/>
        <end position="455"/>
    </location>
</feature>
<keyword evidence="2" id="KW-0732">Signal</keyword>
<dbReference type="AlphaFoldDB" id="A0A9N8HZS7"/>
<keyword evidence="1" id="KW-0472">Membrane</keyword>
<dbReference type="InterPro" id="IPR036844">
    <property type="entry name" value="Hint_dom_sf"/>
</dbReference>
<reference evidence="4" key="1">
    <citation type="submission" date="2020-06" db="EMBL/GenBank/DDBJ databases">
        <authorList>
            <consortium name="Plant Systems Biology data submission"/>
        </authorList>
    </citation>
    <scope>NUCLEOTIDE SEQUENCE</scope>
    <source>
        <strain evidence="4">D6</strain>
    </source>
</reference>
<keyword evidence="1" id="KW-1133">Transmembrane helix</keyword>
<dbReference type="PANTHER" id="PTHR11889:SF31">
    <property type="entry name" value="PROTEIN HEDGEHOG"/>
    <property type="match status" value="1"/>
</dbReference>
<keyword evidence="1" id="KW-0812">Transmembrane</keyword>
<evidence type="ECO:0000313" key="4">
    <source>
        <dbReference type="EMBL" id="CAB9528988.1"/>
    </source>
</evidence>
<dbReference type="SUPFAM" id="SSF51294">
    <property type="entry name" value="Hedgehog/intein (Hint) domain"/>
    <property type="match status" value="1"/>
</dbReference>
<dbReference type="EMBL" id="CAICTM010002368">
    <property type="protein sequence ID" value="CAB9528988.1"/>
    <property type="molecule type" value="Genomic_DNA"/>
</dbReference>
<dbReference type="GO" id="GO:0016540">
    <property type="term" value="P:protein autoprocessing"/>
    <property type="evidence" value="ECO:0007669"/>
    <property type="project" value="InterPro"/>
</dbReference>
<sequence>MEPMLVAALLLCLLLGVANGQGYNCEHYVVHDYGSGTDLDEAVSLPEFVLNDFIGWIACRPDYTYDGATGSFAMYLKLGVENGLASESNHDVGMVNDNPALIVTTERFEQERNINGISYALIMPQYTDLSVTCYCDRAIRPPTICFAPDSMVQRKQQQGPMPIQNLEIGDWILTDTHLYEPVYGFAHRDRNLIAPFLNIHTKIVNHDDKNDKNTTSNKRPTNDTLYHRDYHSLEQDGDDTHLKISHEHLLLYANGSYIAAKHVEVGDKLAGVGNSIRRVLRITATQAQGVFAPLTPSGMLVVDGVKVSCYVSLQEDGHSEFLELQLPWSNIVMRLSRHTVVHILLSPIRLLCSLVSSQNCEDESKHNNDNHFEGDASSSDHGLPWFVRIGLSLFAYFDKQSIVFVRWFLFLAYIAICGSCWVLEITLKYIAELPTARGVGAAAVVTGIATSYYAYVANRQKIESNTIHNNWINCTYI</sequence>
<protein>
    <recommendedName>
        <fullName evidence="3">Hint domain-containing protein</fullName>
    </recommendedName>
</protein>
<feature type="domain" description="Hint" evidence="3">
    <location>
        <begin position="143"/>
        <end position="273"/>
    </location>
</feature>
<feature type="chain" id="PRO_5040263567" description="Hint domain-containing protein" evidence="2">
    <location>
        <begin position="21"/>
        <end position="477"/>
    </location>
</feature>
<evidence type="ECO:0000256" key="1">
    <source>
        <dbReference type="SAM" id="Phobius"/>
    </source>
</evidence>
<dbReference type="InterPro" id="IPR001767">
    <property type="entry name" value="Hedgehog_Hint"/>
</dbReference>
<evidence type="ECO:0000259" key="3">
    <source>
        <dbReference type="SMART" id="SM00306"/>
    </source>
</evidence>
<dbReference type="Proteomes" id="UP001153069">
    <property type="component" value="Unassembled WGS sequence"/>
</dbReference>
<evidence type="ECO:0000256" key="2">
    <source>
        <dbReference type="SAM" id="SignalP"/>
    </source>
</evidence>
<dbReference type="PANTHER" id="PTHR11889">
    <property type="entry name" value="HEDGEHOG"/>
    <property type="match status" value="1"/>
</dbReference>
<gene>
    <name evidence="4" type="ORF">SEMRO_2370_G325200.1</name>
</gene>
<feature type="transmembrane region" description="Helical" evidence="1">
    <location>
        <begin position="404"/>
        <end position="423"/>
    </location>
</feature>
<name>A0A9N8HZS7_9STRA</name>
<feature type="signal peptide" evidence="2">
    <location>
        <begin position="1"/>
        <end position="20"/>
    </location>
</feature>
<dbReference type="OrthoDB" id="59517at2759"/>